<dbReference type="PANTHER" id="PTHR23518:SF2">
    <property type="entry name" value="MAJOR FACILITATOR SUPERFAMILY TRANSPORTER"/>
    <property type="match status" value="1"/>
</dbReference>
<dbReference type="Pfam" id="PF07690">
    <property type="entry name" value="MFS_1"/>
    <property type="match status" value="1"/>
</dbReference>
<name>A0ABT2KM00_9RHOB</name>
<feature type="domain" description="Major facilitator superfamily (MFS) profile" evidence="6">
    <location>
        <begin position="13"/>
        <end position="395"/>
    </location>
</feature>
<keyword evidence="3 5" id="KW-1133">Transmembrane helix</keyword>
<feature type="transmembrane region" description="Helical" evidence="5">
    <location>
        <begin position="342"/>
        <end position="364"/>
    </location>
</feature>
<evidence type="ECO:0000256" key="3">
    <source>
        <dbReference type="ARBA" id="ARBA00022989"/>
    </source>
</evidence>
<feature type="transmembrane region" description="Helical" evidence="5">
    <location>
        <begin position="307"/>
        <end position="330"/>
    </location>
</feature>
<evidence type="ECO:0000256" key="5">
    <source>
        <dbReference type="SAM" id="Phobius"/>
    </source>
</evidence>
<feature type="transmembrane region" description="Helical" evidence="5">
    <location>
        <begin position="212"/>
        <end position="232"/>
    </location>
</feature>
<dbReference type="Gene3D" id="1.20.1250.20">
    <property type="entry name" value="MFS general substrate transporter like domains"/>
    <property type="match status" value="2"/>
</dbReference>
<dbReference type="CDD" id="cd17370">
    <property type="entry name" value="MFS_MJ1317_like"/>
    <property type="match status" value="1"/>
</dbReference>
<dbReference type="InterPro" id="IPR011701">
    <property type="entry name" value="MFS"/>
</dbReference>
<gene>
    <name evidence="7" type="ORF">CLG85_016895</name>
</gene>
<evidence type="ECO:0000256" key="2">
    <source>
        <dbReference type="ARBA" id="ARBA00022692"/>
    </source>
</evidence>
<feature type="transmembrane region" description="Helical" evidence="5">
    <location>
        <begin position="146"/>
        <end position="165"/>
    </location>
</feature>
<dbReference type="PROSITE" id="PS00217">
    <property type="entry name" value="SUGAR_TRANSPORT_2"/>
    <property type="match status" value="1"/>
</dbReference>
<keyword evidence="8" id="KW-1185">Reference proteome</keyword>
<dbReference type="PANTHER" id="PTHR23518">
    <property type="entry name" value="C-METHYLTRANSFERASE"/>
    <property type="match status" value="1"/>
</dbReference>
<dbReference type="Proteomes" id="UP000217448">
    <property type="component" value="Unassembled WGS sequence"/>
</dbReference>
<evidence type="ECO:0000313" key="7">
    <source>
        <dbReference type="EMBL" id="MCT4371904.1"/>
    </source>
</evidence>
<protein>
    <submittedName>
        <fullName evidence="7">MFS transporter</fullName>
    </submittedName>
</protein>
<organism evidence="7 8">
    <name type="scientific">Alloyangia mangrovi</name>
    <dbReference type="NCBI Taxonomy" id="1779329"/>
    <lineage>
        <taxon>Bacteria</taxon>
        <taxon>Pseudomonadati</taxon>
        <taxon>Pseudomonadota</taxon>
        <taxon>Alphaproteobacteria</taxon>
        <taxon>Rhodobacterales</taxon>
        <taxon>Roseobacteraceae</taxon>
        <taxon>Alloyangia</taxon>
    </lineage>
</organism>
<proteinExistence type="predicted"/>
<evidence type="ECO:0000313" key="8">
    <source>
        <dbReference type="Proteomes" id="UP000217448"/>
    </source>
</evidence>
<reference evidence="8" key="1">
    <citation type="submission" date="2023-07" db="EMBL/GenBank/DDBJ databases">
        <title>Yangia mangrovi SAOS 153D genome.</title>
        <authorList>
            <person name="Verma A."/>
            <person name="Pal Y."/>
            <person name="Sundharam S."/>
            <person name="Bisht B."/>
            <person name="Srinivasan K."/>
        </authorList>
    </citation>
    <scope>NUCLEOTIDE SEQUENCE [LARGE SCALE GENOMIC DNA]</scope>
    <source>
        <strain evidence="8">SAOS 153D</strain>
    </source>
</reference>
<evidence type="ECO:0000259" key="6">
    <source>
        <dbReference type="PROSITE" id="PS50850"/>
    </source>
</evidence>
<comment type="caution">
    <text evidence="7">The sequence shown here is derived from an EMBL/GenBank/DDBJ whole genome shotgun (WGS) entry which is preliminary data.</text>
</comment>
<dbReference type="InterPro" id="IPR005829">
    <property type="entry name" value="Sugar_transporter_CS"/>
</dbReference>
<dbReference type="InterPro" id="IPR036259">
    <property type="entry name" value="MFS_trans_sf"/>
</dbReference>
<dbReference type="EMBL" id="NTHN02000034">
    <property type="protein sequence ID" value="MCT4371904.1"/>
    <property type="molecule type" value="Genomic_DNA"/>
</dbReference>
<feature type="transmembrane region" description="Helical" evidence="5">
    <location>
        <begin position="171"/>
        <end position="191"/>
    </location>
</feature>
<accession>A0ABT2KM00</accession>
<feature type="transmembrane region" description="Helical" evidence="5">
    <location>
        <begin position="281"/>
        <end position="301"/>
    </location>
</feature>
<dbReference type="PROSITE" id="PS50850">
    <property type="entry name" value="MFS"/>
    <property type="match status" value="1"/>
</dbReference>
<keyword evidence="2 5" id="KW-0812">Transmembrane</keyword>
<feature type="transmembrane region" description="Helical" evidence="5">
    <location>
        <begin position="37"/>
        <end position="57"/>
    </location>
</feature>
<dbReference type="InterPro" id="IPR020846">
    <property type="entry name" value="MFS_dom"/>
</dbReference>
<keyword evidence="4 5" id="KW-0472">Membrane</keyword>
<dbReference type="RefSeq" id="WP_260349713.1">
    <property type="nucleotide sequence ID" value="NZ_NTHN02000034.1"/>
</dbReference>
<feature type="transmembrane region" description="Helical" evidence="5">
    <location>
        <begin position="370"/>
        <end position="390"/>
    </location>
</feature>
<dbReference type="PROSITE" id="PS00216">
    <property type="entry name" value="SUGAR_TRANSPORT_1"/>
    <property type="match status" value="1"/>
</dbReference>
<evidence type="ECO:0000256" key="1">
    <source>
        <dbReference type="ARBA" id="ARBA00004141"/>
    </source>
</evidence>
<dbReference type="SUPFAM" id="SSF103473">
    <property type="entry name" value="MFS general substrate transporter"/>
    <property type="match status" value="1"/>
</dbReference>
<evidence type="ECO:0000256" key="4">
    <source>
        <dbReference type="ARBA" id="ARBA00023136"/>
    </source>
</evidence>
<comment type="subcellular location">
    <subcellularLocation>
        <location evidence="1">Membrane</location>
        <topology evidence="1">Multi-pass membrane protein</topology>
    </subcellularLocation>
</comment>
<feature type="transmembrane region" description="Helical" evidence="5">
    <location>
        <begin position="252"/>
        <end position="274"/>
    </location>
</feature>
<sequence length="417" mass="43451">MQNPKTKARLPAGIWALGFVSLLMDVSSEMIHALLPVYLTVGLGASALALGVIEGIAEATAAITKVFSGALSDRIGRRKELAALGYGLAAVTKPVFPLAGSLGWVVAARFIDRIGKGIRGAPRDALVADLAPPGLRGAAFGLRQSLDTVGAFLGPLAAIGLMWLFSDDFRSVFWIAVIPAFLSVGLLLWVVQEPARPVTRRKVRNPLARAELKLLGGVYWWVVVVATLFTLARFSEAFLILRAQTAGTPLMLVPLVLVGMNLVYALSAWPIGVLSDRIGRMGLLLCGLGLLIVADLVLALSDGLPGIAVGVLIWGLHMGFTQGLLAALVAEAVPEELRGTAFGMFNLVTGVALLIASLLAGALWEAYGPGATFLAGAGFAAVSALGLLPLRRRLAATSPAGEAATSAHRESAVETGD</sequence>